<keyword evidence="1 4" id="KW-0347">Helicase</keyword>
<dbReference type="AlphaFoldDB" id="A0A1R3JFZ2"/>
<evidence type="ECO:0000313" key="4">
    <source>
        <dbReference type="EMBL" id="OMO93711.1"/>
    </source>
</evidence>
<keyword evidence="1" id="KW-0227">DNA damage</keyword>
<dbReference type="InterPro" id="IPR010285">
    <property type="entry name" value="DNA_helicase_pif1-like_DEAD"/>
</dbReference>
<keyword evidence="1" id="KW-0233">DNA recombination</keyword>
<dbReference type="GO" id="GO:0000723">
    <property type="term" value="P:telomere maintenance"/>
    <property type="evidence" value="ECO:0007669"/>
    <property type="project" value="InterPro"/>
</dbReference>
<dbReference type="Pfam" id="PF05970">
    <property type="entry name" value="PIF1"/>
    <property type="match status" value="1"/>
</dbReference>
<dbReference type="OrthoDB" id="911761at2759"/>
<comment type="cofactor">
    <cofactor evidence="1">
        <name>Mg(2+)</name>
        <dbReference type="ChEBI" id="CHEBI:18420"/>
    </cofactor>
</comment>
<proteinExistence type="inferred from homology"/>
<evidence type="ECO:0000313" key="5">
    <source>
        <dbReference type="Proteomes" id="UP000187203"/>
    </source>
</evidence>
<evidence type="ECO:0000256" key="1">
    <source>
        <dbReference type="RuleBase" id="RU363044"/>
    </source>
</evidence>
<dbReference type="GO" id="GO:0006310">
    <property type="term" value="P:DNA recombination"/>
    <property type="evidence" value="ECO:0007669"/>
    <property type="project" value="UniProtKB-KW"/>
</dbReference>
<keyword evidence="1" id="KW-0234">DNA repair</keyword>
<dbReference type="GO" id="GO:0005524">
    <property type="term" value="F:ATP binding"/>
    <property type="evidence" value="ECO:0007669"/>
    <property type="project" value="UniProtKB-KW"/>
</dbReference>
<dbReference type="STRING" id="93759.A0A1R3JFZ2"/>
<dbReference type="GO" id="GO:0043139">
    <property type="term" value="F:5'-3' DNA helicase activity"/>
    <property type="evidence" value="ECO:0007669"/>
    <property type="project" value="UniProtKB-EC"/>
</dbReference>
<feature type="domain" description="Helitron helicase-like" evidence="3">
    <location>
        <begin position="206"/>
        <end position="359"/>
    </location>
</feature>
<keyword evidence="5" id="KW-1185">Reference proteome</keyword>
<dbReference type="SUPFAM" id="SSF52540">
    <property type="entry name" value="P-loop containing nucleoside triphosphate hydrolases"/>
    <property type="match status" value="1"/>
</dbReference>
<dbReference type="GO" id="GO:0006281">
    <property type="term" value="P:DNA repair"/>
    <property type="evidence" value="ECO:0007669"/>
    <property type="project" value="UniProtKB-KW"/>
</dbReference>
<keyword evidence="1" id="KW-0547">Nucleotide-binding</keyword>
<dbReference type="InterPro" id="IPR025476">
    <property type="entry name" value="Helitron_helicase-like"/>
</dbReference>
<evidence type="ECO:0000259" key="3">
    <source>
        <dbReference type="Pfam" id="PF14214"/>
    </source>
</evidence>
<dbReference type="InterPro" id="IPR027417">
    <property type="entry name" value="P-loop_NTPase"/>
</dbReference>
<dbReference type="PANTHER" id="PTHR45786">
    <property type="entry name" value="DNA BINDING PROTEIN-LIKE"/>
    <property type="match status" value="1"/>
</dbReference>
<protein>
    <recommendedName>
        <fullName evidence="1">ATP-dependent DNA helicase</fullName>
        <ecNumber evidence="1">5.6.2.3</ecNumber>
    </recommendedName>
</protein>
<gene>
    <name evidence="4" type="ORF">COLO4_16722</name>
</gene>
<accession>A0A1R3JFZ2</accession>
<reference evidence="5" key="1">
    <citation type="submission" date="2013-09" db="EMBL/GenBank/DDBJ databases">
        <title>Corchorus olitorius genome sequencing.</title>
        <authorList>
            <person name="Alam M."/>
            <person name="Haque M.S."/>
            <person name="Islam M.S."/>
            <person name="Emdad E.M."/>
            <person name="Islam M.M."/>
            <person name="Ahmed B."/>
            <person name="Halim A."/>
            <person name="Hossen Q.M.M."/>
            <person name="Hossain M.Z."/>
            <person name="Ahmed R."/>
            <person name="Khan M.M."/>
            <person name="Islam R."/>
            <person name="Rashid M.M."/>
            <person name="Khan S.A."/>
            <person name="Rahman M.S."/>
            <person name="Alam M."/>
            <person name="Yahiya A.S."/>
            <person name="Khan M.S."/>
            <person name="Azam M.S."/>
            <person name="Haque T."/>
            <person name="Lashkar M.Z.H."/>
            <person name="Akhand A.I."/>
            <person name="Morshed G."/>
            <person name="Roy S."/>
            <person name="Uddin K.S."/>
            <person name="Rabeya T."/>
            <person name="Hossain A.S."/>
            <person name="Chowdhury A."/>
            <person name="Snigdha A.R."/>
            <person name="Mortoza M.S."/>
            <person name="Matin S.A."/>
            <person name="Hoque S.M.E."/>
            <person name="Islam M.K."/>
            <person name="Roy D.K."/>
            <person name="Haider R."/>
            <person name="Moosa M.M."/>
            <person name="Elias S.M."/>
            <person name="Hasan A.M."/>
            <person name="Jahan S."/>
            <person name="Shafiuddin M."/>
            <person name="Mahmood N."/>
            <person name="Shommy N.S."/>
        </authorList>
    </citation>
    <scope>NUCLEOTIDE SEQUENCE [LARGE SCALE GENOMIC DNA]</scope>
    <source>
        <strain evidence="5">cv. O-4</strain>
    </source>
</reference>
<sequence length="620" mass="70026">MGAKVDGAINNSRGPYVFQTLGENYHLIGIVLPVEGKQPKYAQLYIVDTENELQNCINNFTSNASSDDVREDIVDGIGTMLDQTNEIVKVFRKARDTYRHDRRAGIRIRLVTDRGNKTGVYNLPTANEIGGVIVGEFGMADTDRDVIIQYRSGRLIRIIEYHPLFMSLQYPLLFPYGEDGYHSHIPYTESPTRENVVRRFITMREYYCYQLQHRDPQNNALFHGGRLFQQYCVDSYGIVRETKLNYLKIEQELFRVDAFGNVRDAVSQGDLRGEAVGKRIVLLASFTSSPRYIYYGFPTLFITFTCNAQWQEIQETLRDIKGQKAKDRPDIVCRVFKIKLKNLIDDLTKSKHFGEAMASVLYPTFKQACHALGLLGDDKEWITELEEAYVHATSRQLRGTGKTFLWNTIIAGIRSVGKIALAVASSGIASLLLPGGRTAHSRFKIPSTIQECSTCTISKGTQLAKLINSAALIVWDEAPMIHMHCIEAMDKTLKDIITNGERNGTKLPFGGKTILFGGDFRQILPVIPSGSKSQILNAALYNSPIWTNCKLLTLTENMRLKQDSLNTSSRQELKNFSDWLLKVGEGRVGFDEISESMEGNPTNKTRNVVYREIFDNLTSE</sequence>
<feature type="domain" description="DNA helicase Pif1-like DEAD-box helicase" evidence="2">
    <location>
        <begin position="399"/>
        <end position="588"/>
    </location>
</feature>
<dbReference type="Gene3D" id="3.40.50.300">
    <property type="entry name" value="P-loop containing nucleotide triphosphate hydrolases"/>
    <property type="match status" value="1"/>
</dbReference>
<dbReference type="EMBL" id="AWUE01016240">
    <property type="protein sequence ID" value="OMO93711.1"/>
    <property type="molecule type" value="Genomic_DNA"/>
</dbReference>
<comment type="caution">
    <text evidence="4">The sequence shown here is derived from an EMBL/GenBank/DDBJ whole genome shotgun (WGS) entry which is preliminary data.</text>
</comment>
<dbReference type="Pfam" id="PF14214">
    <property type="entry name" value="Helitron_like_N"/>
    <property type="match status" value="1"/>
</dbReference>
<dbReference type="EC" id="5.6.2.3" evidence="1"/>
<dbReference type="GO" id="GO:0016887">
    <property type="term" value="F:ATP hydrolysis activity"/>
    <property type="evidence" value="ECO:0007669"/>
    <property type="project" value="RHEA"/>
</dbReference>
<organism evidence="4 5">
    <name type="scientific">Corchorus olitorius</name>
    <dbReference type="NCBI Taxonomy" id="93759"/>
    <lineage>
        <taxon>Eukaryota</taxon>
        <taxon>Viridiplantae</taxon>
        <taxon>Streptophyta</taxon>
        <taxon>Embryophyta</taxon>
        <taxon>Tracheophyta</taxon>
        <taxon>Spermatophyta</taxon>
        <taxon>Magnoliopsida</taxon>
        <taxon>eudicotyledons</taxon>
        <taxon>Gunneridae</taxon>
        <taxon>Pentapetalae</taxon>
        <taxon>rosids</taxon>
        <taxon>malvids</taxon>
        <taxon>Malvales</taxon>
        <taxon>Malvaceae</taxon>
        <taxon>Grewioideae</taxon>
        <taxon>Apeibeae</taxon>
        <taxon>Corchorus</taxon>
    </lineage>
</organism>
<dbReference type="Proteomes" id="UP000187203">
    <property type="component" value="Unassembled WGS sequence"/>
</dbReference>
<name>A0A1R3JFZ2_9ROSI</name>
<keyword evidence="1" id="KW-0067">ATP-binding</keyword>
<evidence type="ECO:0000259" key="2">
    <source>
        <dbReference type="Pfam" id="PF05970"/>
    </source>
</evidence>
<dbReference type="PANTHER" id="PTHR45786:SF74">
    <property type="entry name" value="ATP-DEPENDENT DNA HELICASE"/>
    <property type="match status" value="1"/>
</dbReference>
<keyword evidence="1" id="KW-0378">Hydrolase</keyword>
<comment type="similarity">
    <text evidence="1">Belongs to the helicase family.</text>
</comment>
<comment type="catalytic activity">
    <reaction evidence="1">
        <text>ATP + H2O = ADP + phosphate + H(+)</text>
        <dbReference type="Rhea" id="RHEA:13065"/>
        <dbReference type="ChEBI" id="CHEBI:15377"/>
        <dbReference type="ChEBI" id="CHEBI:15378"/>
        <dbReference type="ChEBI" id="CHEBI:30616"/>
        <dbReference type="ChEBI" id="CHEBI:43474"/>
        <dbReference type="ChEBI" id="CHEBI:456216"/>
        <dbReference type="EC" id="5.6.2.3"/>
    </reaction>
</comment>